<comment type="caution">
    <text evidence="2">The sequence shown here is derived from an EMBL/GenBank/DDBJ whole genome shotgun (WGS) entry which is preliminary data.</text>
</comment>
<evidence type="ECO:0000256" key="1">
    <source>
        <dbReference type="SAM" id="SignalP"/>
    </source>
</evidence>
<feature type="signal peptide" evidence="1">
    <location>
        <begin position="1"/>
        <end position="22"/>
    </location>
</feature>
<dbReference type="EMBL" id="JAQQBS010000002">
    <property type="protein sequence ID" value="KAK0172467.1"/>
    <property type="molecule type" value="Genomic_DNA"/>
</dbReference>
<proteinExistence type="predicted"/>
<keyword evidence="3" id="KW-1185">Reference proteome</keyword>
<evidence type="ECO:0000313" key="2">
    <source>
        <dbReference type="EMBL" id="KAK0172467.1"/>
    </source>
</evidence>
<dbReference type="Proteomes" id="UP001168990">
    <property type="component" value="Unassembled WGS sequence"/>
</dbReference>
<evidence type="ECO:0008006" key="4">
    <source>
        <dbReference type="Google" id="ProtNLM"/>
    </source>
</evidence>
<evidence type="ECO:0000313" key="3">
    <source>
        <dbReference type="Proteomes" id="UP001168990"/>
    </source>
</evidence>
<protein>
    <recommendedName>
        <fullName evidence="4">Maturase</fullName>
    </recommendedName>
</protein>
<reference evidence="2" key="2">
    <citation type="submission" date="2023-03" db="EMBL/GenBank/DDBJ databases">
        <authorList>
            <person name="Inwood S.N."/>
            <person name="Skelly J.G."/>
            <person name="Guhlin J."/>
            <person name="Harrop T.W.R."/>
            <person name="Goldson S.G."/>
            <person name="Dearden P.K."/>
        </authorList>
    </citation>
    <scope>NUCLEOTIDE SEQUENCE</scope>
    <source>
        <strain evidence="2">Irish</strain>
        <tissue evidence="2">Whole body</tissue>
    </source>
</reference>
<organism evidence="2 3">
    <name type="scientific">Microctonus aethiopoides</name>
    <dbReference type="NCBI Taxonomy" id="144406"/>
    <lineage>
        <taxon>Eukaryota</taxon>
        <taxon>Metazoa</taxon>
        <taxon>Ecdysozoa</taxon>
        <taxon>Arthropoda</taxon>
        <taxon>Hexapoda</taxon>
        <taxon>Insecta</taxon>
        <taxon>Pterygota</taxon>
        <taxon>Neoptera</taxon>
        <taxon>Endopterygota</taxon>
        <taxon>Hymenoptera</taxon>
        <taxon>Apocrita</taxon>
        <taxon>Ichneumonoidea</taxon>
        <taxon>Braconidae</taxon>
        <taxon>Euphorinae</taxon>
        <taxon>Microctonus</taxon>
    </lineage>
</organism>
<reference evidence="2" key="1">
    <citation type="journal article" date="2023" name="bioRxiv">
        <title>Scaffold-level genome assemblies of two parasitoid biocontrol wasps reveal the parthenogenesis mechanism and an associated novel virus.</title>
        <authorList>
            <person name="Inwood S."/>
            <person name="Skelly J."/>
            <person name="Guhlin J."/>
            <person name="Harrop T."/>
            <person name="Goldson S."/>
            <person name="Dearden P."/>
        </authorList>
    </citation>
    <scope>NUCLEOTIDE SEQUENCE</scope>
    <source>
        <strain evidence="2">Irish</strain>
        <tissue evidence="2">Whole body</tissue>
    </source>
</reference>
<gene>
    <name evidence="2" type="ORF">PV328_005781</name>
</gene>
<name>A0AA39KSV3_9HYME</name>
<sequence length="109" mass="12745">MGFLASAMHLLLQYNLLLRISGDNYSETIEEIQNCFNYYIIDAVTLRTCQLIQLRCFRTHESSSIFPHIISIDWLEKWGIRQLKLELEAEWIGRSCNLVPGMSSLMNKF</sequence>
<keyword evidence="1" id="KW-0732">Signal</keyword>
<feature type="chain" id="PRO_5041316864" description="Maturase" evidence="1">
    <location>
        <begin position="23"/>
        <end position="109"/>
    </location>
</feature>
<accession>A0AA39KSV3</accession>
<dbReference type="AlphaFoldDB" id="A0AA39KSV3"/>